<feature type="compositionally biased region" description="Polar residues" evidence="1">
    <location>
        <begin position="27"/>
        <end position="37"/>
    </location>
</feature>
<feature type="compositionally biased region" description="Polar residues" evidence="1">
    <location>
        <begin position="330"/>
        <end position="343"/>
    </location>
</feature>
<comment type="caution">
    <text evidence="2">The sequence shown here is derived from an EMBL/GenBank/DDBJ whole genome shotgun (WGS) entry which is preliminary data.</text>
</comment>
<feature type="region of interest" description="Disordered" evidence="1">
    <location>
        <begin position="292"/>
        <end position="343"/>
    </location>
</feature>
<proteinExistence type="predicted"/>
<sequence>MATTTRKTIIYKNDSFVATRDNQHPFSNISSLGNNNEFKGHQKKFNPSKKTSKYNSPTCSKINSSKITPGNSINNSREKRSSKKALSPSSSDVNSSSTSDSNLESSPNSTTDSPKKSSQRNRSKQRKPWKKQREIHLSDDSQSFSVEYLKKSDYKLQNSPKSLAKNKVTILKRDESTKNLLPQPPKNRPIPRLQSHSTSPLPLDSAIKFASKDTSSHPRSQSSFAPSNIHKINSVPKHTVKSILESLQLGPSQSIVDHRLVENIKSNFENDTLNFVPRRNKAFSHYAGASFNNSSPDAKSLPPPAFLPPSRDVSSIPKDPPPPQRHSRISHPSNLPQRPHNTIPQHFNSNPAVNLASIFQSLGIPNSSQINSNKDSAIIHTNKQRSNFEINNFAYNVIDPPRSNSQSVFA</sequence>
<feature type="compositionally biased region" description="Low complexity" evidence="1">
    <location>
        <begin position="84"/>
        <end position="110"/>
    </location>
</feature>
<dbReference type="EMBL" id="LSSM01000403">
    <property type="protein sequence ID" value="OMJ29026.1"/>
    <property type="molecule type" value="Genomic_DNA"/>
</dbReference>
<dbReference type="OrthoDB" id="10326956at2759"/>
<feature type="compositionally biased region" description="Basic residues" evidence="1">
    <location>
        <begin position="41"/>
        <end position="52"/>
    </location>
</feature>
<evidence type="ECO:0000256" key="1">
    <source>
        <dbReference type="SAM" id="MobiDB-lite"/>
    </source>
</evidence>
<feature type="compositionally biased region" description="Polar residues" evidence="1">
    <location>
        <begin position="53"/>
        <end position="75"/>
    </location>
</feature>
<keyword evidence="3" id="KW-1185">Reference proteome</keyword>
<protein>
    <submittedName>
        <fullName evidence="2">Uncharacterized protein</fullName>
    </submittedName>
</protein>
<dbReference type="Proteomes" id="UP000187429">
    <property type="component" value="Unassembled WGS sequence"/>
</dbReference>
<feature type="compositionally biased region" description="Polar residues" evidence="1">
    <location>
        <begin position="217"/>
        <end position="226"/>
    </location>
</feature>
<evidence type="ECO:0000313" key="2">
    <source>
        <dbReference type="EMBL" id="OMJ29026.1"/>
    </source>
</evidence>
<accession>A0A1R1YQH5</accession>
<gene>
    <name evidence="2" type="ORF">AYI69_g1477</name>
</gene>
<evidence type="ECO:0000313" key="3">
    <source>
        <dbReference type="Proteomes" id="UP000187429"/>
    </source>
</evidence>
<name>A0A1R1YQH5_9FUNG</name>
<organism evidence="2 3">
    <name type="scientific">Smittium culicis</name>
    <dbReference type="NCBI Taxonomy" id="133412"/>
    <lineage>
        <taxon>Eukaryota</taxon>
        <taxon>Fungi</taxon>
        <taxon>Fungi incertae sedis</taxon>
        <taxon>Zoopagomycota</taxon>
        <taxon>Kickxellomycotina</taxon>
        <taxon>Harpellomycetes</taxon>
        <taxon>Harpellales</taxon>
        <taxon>Legeriomycetaceae</taxon>
        <taxon>Smittium</taxon>
    </lineage>
</organism>
<feature type="region of interest" description="Disordered" evidence="1">
    <location>
        <begin position="165"/>
        <end position="231"/>
    </location>
</feature>
<dbReference type="AlphaFoldDB" id="A0A1R1YQH5"/>
<feature type="compositionally biased region" description="Basic residues" evidence="1">
    <location>
        <begin position="117"/>
        <end position="130"/>
    </location>
</feature>
<reference evidence="3" key="1">
    <citation type="submission" date="2017-01" db="EMBL/GenBank/DDBJ databases">
        <authorList>
            <person name="Wang Y."/>
            <person name="White M."/>
            <person name="Kvist S."/>
            <person name="Moncalvo J.-M."/>
        </authorList>
    </citation>
    <scope>NUCLEOTIDE SEQUENCE [LARGE SCALE GENOMIC DNA]</scope>
    <source>
        <strain evidence="3">ID-206-W2</strain>
    </source>
</reference>
<feature type="region of interest" description="Disordered" evidence="1">
    <location>
        <begin position="27"/>
        <end position="137"/>
    </location>
</feature>